<dbReference type="PANTHER" id="PTHR32099:SF51">
    <property type="entry name" value="CYSTEINE-RICH RECEPTOR-LIKE PROTEIN KINASE 25 ISOFORM X1"/>
    <property type="match status" value="1"/>
</dbReference>
<keyword evidence="2" id="KW-0677">Repeat</keyword>
<evidence type="ECO:0000313" key="5">
    <source>
        <dbReference type="Proteomes" id="UP001229421"/>
    </source>
</evidence>
<evidence type="ECO:0000256" key="2">
    <source>
        <dbReference type="ARBA" id="ARBA00022737"/>
    </source>
</evidence>
<accession>A0AAD8KN92</accession>
<dbReference type="Proteomes" id="UP001229421">
    <property type="component" value="Unassembled WGS sequence"/>
</dbReference>
<protein>
    <recommendedName>
        <fullName evidence="3">Gnk2-homologous domain-containing protein</fullName>
    </recommendedName>
</protein>
<dbReference type="PROSITE" id="PS51473">
    <property type="entry name" value="GNK2"/>
    <property type="match status" value="2"/>
</dbReference>
<dbReference type="EMBL" id="JAUHHV010000005">
    <property type="protein sequence ID" value="KAK1422680.1"/>
    <property type="molecule type" value="Genomic_DNA"/>
</dbReference>
<sequence length="234" mass="25960">MAKPISTEIYQCNKEAGTYDPNSPFKTNLLTTLKILAEESKKEKIPKEKGFSLAFAGDKLDEEVTAIALCAGYIEAKECVSCVSSTIPLLLQKCTNQKKGMAWREICMVRYEAFSIHNPDTWVVTNETSEAKVKDAAALEKALNQFVENSMKKLYENNPAGYAFGTQPYGSPSQELFVVMQCALDIASRECDKCLLHIAKEMKPCCIGASDAIVVTPNCYMRKSRNRIGEVKNS</sequence>
<dbReference type="AlphaFoldDB" id="A0AAD8KN92"/>
<dbReference type="InterPro" id="IPR002902">
    <property type="entry name" value="GNK2"/>
</dbReference>
<feature type="domain" description="Gnk2-homologous" evidence="3">
    <location>
        <begin position="121"/>
        <end position="228"/>
    </location>
</feature>
<keyword evidence="1" id="KW-0732">Signal</keyword>
<dbReference type="PANTHER" id="PTHR32099">
    <property type="entry name" value="CYSTEINE-RICH REPEAT SECRETORY PROTEIN"/>
    <property type="match status" value="1"/>
</dbReference>
<feature type="domain" description="Gnk2-homologous" evidence="3">
    <location>
        <begin position="7"/>
        <end position="116"/>
    </location>
</feature>
<keyword evidence="5" id="KW-1185">Reference proteome</keyword>
<reference evidence="4" key="1">
    <citation type="journal article" date="2023" name="bioRxiv">
        <title>Improved chromosome-level genome assembly for marigold (Tagetes erecta).</title>
        <authorList>
            <person name="Jiang F."/>
            <person name="Yuan L."/>
            <person name="Wang S."/>
            <person name="Wang H."/>
            <person name="Xu D."/>
            <person name="Wang A."/>
            <person name="Fan W."/>
        </authorList>
    </citation>
    <scope>NUCLEOTIDE SEQUENCE</scope>
    <source>
        <strain evidence="4">WSJ</strain>
        <tissue evidence="4">Leaf</tissue>
    </source>
</reference>
<evidence type="ECO:0000313" key="4">
    <source>
        <dbReference type="EMBL" id="KAK1422680.1"/>
    </source>
</evidence>
<dbReference type="Gene3D" id="3.30.430.20">
    <property type="entry name" value="Gnk2 domain, C-X8-C-X2-C motif"/>
    <property type="match status" value="2"/>
</dbReference>
<organism evidence="4 5">
    <name type="scientific">Tagetes erecta</name>
    <name type="common">African marigold</name>
    <dbReference type="NCBI Taxonomy" id="13708"/>
    <lineage>
        <taxon>Eukaryota</taxon>
        <taxon>Viridiplantae</taxon>
        <taxon>Streptophyta</taxon>
        <taxon>Embryophyta</taxon>
        <taxon>Tracheophyta</taxon>
        <taxon>Spermatophyta</taxon>
        <taxon>Magnoliopsida</taxon>
        <taxon>eudicotyledons</taxon>
        <taxon>Gunneridae</taxon>
        <taxon>Pentapetalae</taxon>
        <taxon>asterids</taxon>
        <taxon>campanulids</taxon>
        <taxon>Asterales</taxon>
        <taxon>Asteraceae</taxon>
        <taxon>Asteroideae</taxon>
        <taxon>Heliantheae alliance</taxon>
        <taxon>Tageteae</taxon>
        <taxon>Tagetes</taxon>
    </lineage>
</organism>
<dbReference type="CDD" id="cd23509">
    <property type="entry name" value="Gnk2-like"/>
    <property type="match status" value="2"/>
</dbReference>
<comment type="caution">
    <text evidence="4">The sequence shown here is derived from an EMBL/GenBank/DDBJ whole genome shotgun (WGS) entry which is preliminary data.</text>
</comment>
<evidence type="ECO:0000256" key="1">
    <source>
        <dbReference type="ARBA" id="ARBA00022729"/>
    </source>
</evidence>
<dbReference type="InterPro" id="IPR038408">
    <property type="entry name" value="GNK2_sf"/>
</dbReference>
<evidence type="ECO:0000259" key="3">
    <source>
        <dbReference type="PROSITE" id="PS51473"/>
    </source>
</evidence>
<gene>
    <name evidence="4" type="ORF">QVD17_17966</name>
</gene>
<name>A0AAD8KN92_TARER</name>
<proteinExistence type="predicted"/>
<dbReference type="Pfam" id="PF01657">
    <property type="entry name" value="Stress-antifung"/>
    <property type="match status" value="2"/>
</dbReference>